<dbReference type="InterPro" id="IPR036396">
    <property type="entry name" value="Cyt_P450_sf"/>
</dbReference>
<dbReference type="InterPro" id="IPR047146">
    <property type="entry name" value="Cyt_P450_E_CYP52_fungi"/>
</dbReference>
<dbReference type="Gene3D" id="1.10.630.10">
    <property type="entry name" value="Cytochrome P450"/>
    <property type="match status" value="1"/>
</dbReference>
<proteinExistence type="inferred from homology"/>
<comment type="cofactor">
    <cofactor evidence="1">
        <name>heme</name>
        <dbReference type="ChEBI" id="CHEBI:30413"/>
    </cofactor>
</comment>
<dbReference type="EMBL" id="MU004191">
    <property type="protein sequence ID" value="KAF2493923.1"/>
    <property type="molecule type" value="Genomic_DNA"/>
</dbReference>
<dbReference type="SUPFAM" id="SSF48264">
    <property type="entry name" value="Cytochrome P450"/>
    <property type="match status" value="1"/>
</dbReference>
<dbReference type="GO" id="GO:0016705">
    <property type="term" value="F:oxidoreductase activity, acting on paired donors, with incorporation or reduction of molecular oxygen"/>
    <property type="evidence" value="ECO:0007669"/>
    <property type="project" value="InterPro"/>
</dbReference>
<dbReference type="Pfam" id="PF00067">
    <property type="entry name" value="p450"/>
    <property type="match status" value="1"/>
</dbReference>
<accession>A0A6A6QQB2</accession>
<dbReference type="PANTHER" id="PTHR24287:SF19">
    <property type="entry name" value="CYTOCHROME P450"/>
    <property type="match status" value="1"/>
</dbReference>
<dbReference type="PANTHER" id="PTHR24287">
    <property type="entry name" value="P450, PUTATIVE (EUROFUNG)-RELATED"/>
    <property type="match status" value="1"/>
</dbReference>
<dbReference type="InterPro" id="IPR001128">
    <property type="entry name" value="Cyt_P450"/>
</dbReference>
<comment type="similarity">
    <text evidence="2">Belongs to the cytochrome P450 family.</text>
</comment>
<sequence length="130" mass="15027">MISRECTESVVLPSGGGKGGIAPLYVQKGEIVERNFRYMLRDKDFWDEDAEEFRPERWEKICSTWEYAPFGGVPHICPVMRLVFTEVAYTVVTIAREFVRLESRDAEPWTEQMRANFENKHGANIALIPI</sequence>
<reference evidence="7" key="1">
    <citation type="journal article" date="2020" name="Stud. Mycol.">
        <title>101 Dothideomycetes genomes: a test case for predicting lifestyles and emergence of pathogens.</title>
        <authorList>
            <person name="Haridas S."/>
            <person name="Albert R."/>
            <person name="Binder M."/>
            <person name="Bloem J."/>
            <person name="Labutti K."/>
            <person name="Salamov A."/>
            <person name="Andreopoulos B."/>
            <person name="Baker S."/>
            <person name="Barry K."/>
            <person name="Bills G."/>
            <person name="Bluhm B."/>
            <person name="Cannon C."/>
            <person name="Castanera R."/>
            <person name="Culley D."/>
            <person name="Daum C."/>
            <person name="Ezra D."/>
            <person name="Gonzalez J."/>
            <person name="Henrissat B."/>
            <person name="Kuo A."/>
            <person name="Liang C."/>
            <person name="Lipzen A."/>
            <person name="Lutzoni F."/>
            <person name="Magnuson J."/>
            <person name="Mondo S."/>
            <person name="Nolan M."/>
            <person name="Ohm R."/>
            <person name="Pangilinan J."/>
            <person name="Park H.-J."/>
            <person name="Ramirez L."/>
            <person name="Alfaro M."/>
            <person name="Sun H."/>
            <person name="Tritt A."/>
            <person name="Yoshinaga Y."/>
            <person name="Zwiers L.-H."/>
            <person name="Turgeon B."/>
            <person name="Goodwin S."/>
            <person name="Spatafora J."/>
            <person name="Crous P."/>
            <person name="Grigoriev I."/>
        </authorList>
    </citation>
    <scope>NUCLEOTIDE SEQUENCE</scope>
    <source>
        <strain evidence="7">CBS 269.34</strain>
    </source>
</reference>
<keyword evidence="6" id="KW-0503">Monooxygenase</keyword>
<evidence type="ECO:0000256" key="2">
    <source>
        <dbReference type="ARBA" id="ARBA00010617"/>
    </source>
</evidence>
<organism evidence="7 8">
    <name type="scientific">Lophium mytilinum</name>
    <dbReference type="NCBI Taxonomy" id="390894"/>
    <lineage>
        <taxon>Eukaryota</taxon>
        <taxon>Fungi</taxon>
        <taxon>Dikarya</taxon>
        <taxon>Ascomycota</taxon>
        <taxon>Pezizomycotina</taxon>
        <taxon>Dothideomycetes</taxon>
        <taxon>Pleosporomycetidae</taxon>
        <taxon>Mytilinidiales</taxon>
        <taxon>Mytilinidiaceae</taxon>
        <taxon>Lophium</taxon>
    </lineage>
</organism>
<keyword evidence="8" id="KW-1185">Reference proteome</keyword>
<dbReference type="GO" id="GO:0005506">
    <property type="term" value="F:iron ion binding"/>
    <property type="evidence" value="ECO:0007669"/>
    <property type="project" value="InterPro"/>
</dbReference>
<dbReference type="AlphaFoldDB" id="A0A6A6QQB2"/>
<protein>
    <submittedName>
        <fullName evidence="7">Cytochrome P450</fullName>
    </submittedName>
</protein>
<keyword evidence="3" id="KW-0479">Metal-binding</keyword>
<dbReference type="GO" id="GO:0004497">
    <property type="term" value="F:monooxygenase activity"/>
    <property type="evidence" value="ECO:0007669"/>
    <property type="project" value="UniProtKB-KW"/>
</dbReference>
<evidence type="ECO:0000313" key="8">
    <source>
        <dbReference type="Proteomes" id="UP000799750"/>
    </source>
</evidence>
<keyword evidence="4" id="KW-0560">Oxidoreductase</keyword>
<evidence type="ECO:0000256" key="3">
    <source>
        <dbReference type="ARBA" id="ARBA00022723"/>
    </source>
</evidence>
<dbReference type="Proteomes" id="UP000799750">
    <property type="component" value="Unassembled WGS sequence"/>
</dbReference>
<evidence type="ECO:0000256" key="5">
    <source>
        <dbReference type="ARBA" id="ARBA00023004"/>
    </source>
</evidence>
<name>A0A6A6QQB2_9PEZI</name>
<evidence type="ECO:0000256" key="4">
    <source>
        <dbReference type="ARBA" id="ARBA00023002"/>
    </source>
</evidence>
<evidence type="ECO:0000256" key="1">
    <source>
        <dbReference type="ARBA" id="ARBA00001971"/>
    </source>
</evidence>
<dbReference type="OrthoDB" id="1470350at2759"/>
<dbReference type="GO" id="GO:0020037">
    <property type="term" value="F:heme binding"/>
    <property type="evidence" value="ECO:0007669"/>
    <property type="project" value="InterPro"/>
</dbReference>
<keyword evidence="5" id="KW-0408">Iron</keyword>
<evidence type="ECO:0000313" key="7">
    <source>
        <dbReference type="EMBL" id="KAF2493923.1"/>
    </source>
</evidence>
<gene>
    <name evidence="7" type="ORF">BU16DRAFT_562878</name>
</gene>
<evidence type="ECO:0000256" key="6">
    <source>
        <dbReference type="ARBA" id="ARBA00023033"/>
    </source>
</evidence>